<evidence type="ECO:0000313" key="1">
    <source>
        <dbReference type="EMBL" id="NSL88242.1"/>
    </source>
</evidence>
<dbReference type="InterPro" id="IPR014710">
    <property type="entry name" value="RmlC-like_jellyroll"/>
</dbReference>
<dbReference type="Gene3D" id="1.10.10.10">
    <property type="entry name" value="Winged helix-like DNA-binding domain superfamily/Winged helix DNA-binding domain"/>
    <property type="match status" value="1"/>
</dbReference>
<dbReference type="CDD" id="cd00093">
    <property type="entry name" value="HTH_XRE"/>
    <property type="match status" value="1"/>
</dbReference>
<dbReference type="InterPro" id="IPR018490">
    <property type="entry name" value="cNMP-bd_dom_sf"/>
</dbReference>
<dbReference type="InterPro" id="IPR001387">
    <property type="entry name" value="Cro/C1-type_HTH"/>
</dbReference>
<name>A0A433WDS6_9BACT</name>
<evidence type="ECO:0000313" key="2">
    <source>
        <dbReference type="Proteomes" id="UP000281028"/>
    </source>
</evidence>
<protein>
    <submittedName>
        <fullName evidence="1">Crp/Fnr family transcriptional regulator</fullName>
    </submittedName>
</protein>
<keyword evidence="2" id="KW-1185">Reference proteome</keyword>
<accession>A0A433WDS6</accession>
<dbReference type="SUPFAM" id="SSF51206">
    <property type="entry name" value="cAMP-binding domain-like"/>
    <property type="match status" value="1"/>
</dbReference>
<dbReference type="Gene3D" id="2.60.120.10">
    <property type="entry name" value="Jelly Rolls"/>
    <property type="match status" value="1"/>
</dbReference>
<gene>
    <name evidence="1" type="ORF">ECE50_015480</name>
</gene>
<dbReference type="InterPro" id="IPR036388">
    <property type="entry name" value="WH-like_DNA-bd_sf"/>
</dbReference>
<sequence length="193" mass="22424">MDGRTLILENVSKHIALAEEEKKYFLSLLQTKNYHKKAYLQREGNPCNHFTFITSGCVKSYLMDPKGEEHILTIAPADWWVVDYMSFVFEKPGTLFIEAIEDTTALILTKENRDLLFKKIPPFEHYFRTLTERAFAVSQERVTDILSLTAAQRFEKFQQRYARIAASLTQQQIASFIGVTPAFFSRMLKAKRK</sequence>
<comment type="caution">
    <text evidence="1">The sequence shown here is derived from an EMBL/GenBank/DDBJ whole genome shotgun (WGS) entry which is preliminary data.</text>
</comment>
<reference evidence="1" key="1">
    <citation type="submission" date="2020-05" db="EMBL/GenBank/DDBJ databases">
        <title>Chitinophaga laudate sp. nov., isolated from a tropical peat swamp.</title>
        <authorList>
            <person name="Goh C.B.S."/>
            <person name="Lee M.S."/>
            <person name="Parimannan S."/>
            <person name="Pasbakhsh P."/>
            <person name="Yule C.M."/>
            <person name="Rajandas H."/>
            <person name="Loke S."/>
            <person name="Croft L."/>
            <person name="Tan J.B.L."/>
        </authorList>
    </citation>
    <scope>NUCLEOTIDE SEQUENCE</scope>
    <source>
        <strain evidence="1">Mgbs1</strain>
    </source>
</reference>
<dbReference type="Proteomes" id="UP000281028">
    <property type="component" value="Unassembled WGS sequence"/>
</dbReference>
<dbReference type="EMBL" id="RIAR02000001">
    <property type="protein sequence ID" value="NSL88242.1"/>
    <property type="molecule type" value="Genomic_DNA"/>
</dbReference>
<dbReference type="CDD" id="cd00038">
    <property type="entry name" value="CAP_ED"/>
    <property type="match status" value="1"/>
</dbReference>
<organism evidence="1 2">
    <name type="scientific">Chitinophaga solisilvae</name>
    <dbReference type="NCBI Taxonomy" id="1233460"/>
    <lineage>
        <taxon>Bacteria</taxon>
        <taxon>Pseudomonadati</taxon>
        <taxon>Bacteroidota</taxon>
        <taxon>Chitinophagia</taxon>
        <taxon>Chitinophagales</taxon>
        <taxon>Chitinophagaceae</taxon>
        <taxon>Chitinophaga</taxon>
    </lineage>
</organism>
<dbReference type="Pfam" id="PF00027">
    <property type="entry name" value="cNMP_binding"/>
    <property type="match status" value="1"/>
</dbReference>
<dbReference type="InterPro" id="IPR000595">
    <property type="entry name" value="cNMP-bd_dom"/>
</dbReference>
<dbReference type="AlphaFoldDB" id="A0A433WDS6"/>
<dbReference type="OrthoDB" id="9152304at2"/>
<proteinExistence type="predicted"/>
<dbReference type="PROSITE" id="PS50042">
    <property type="entry name" value="CNMP_BINDING_3"/>
    <property type="match status" value="1"/>
</dbReference>